<evidence type="ECO:0000313" key="2">
    <source>
        <dbReference type="Proteomes" id="UP001596547"/>
    </source>
</evidence>
<proteinExistence type="predicted"/>
<organism evidence="1 2">
    <name type="scientific">Halomarina halobia</name>
    <dbReference type="NCBI Taxonomy" id="3033386"/>
    <lineage>
        <taxon>Archaea</taxon>
        <taxon>Methanobacteriati</taxon>
        <taxon>Methanobacteriota</taxon>
        <taxon>Stenosarchaea group</taxon>
        <taxon>Halobacteria</taxon>
        <taxon>Halobacteriales</taxon>
        <taxon>Natronomonadaceae</taxon>
        <taxon>Halomarina</taxon>
    </lineage>
</organism>
<sequence>MNASERAVRVVADADVLAADLLVGGPARDALDLIRAHSWVDLVASDPLLDDAEAVIVRLADADLARDWRERVEALRVPVEHPPEDHPALASAYRGEAAHVLSFDERLGGAKAGTAIRARVETSVKHPRAFALLFDPETMYEVAFEEPYPGPDRDPRD</sequence>
<dbReference type="GeneID" id="79316603"/>
<reference evidence="1 2" key="1">
    <citation type="journal article" date="2019" name="Int. J. Syst. Evol. Microbiol.">
        <title>The Global Catalogue of Microorganisms (GCM) 10K type strain sequencing project: providing services to taxonomists for standard genome sequencing and annotation.</title>
        <authorList>
            <consortium name="The Broad Institute Genomics Platform"/>
            <consortium name="The Broad Institute Genome Sequencing Center for Infectious Disease"/>
            <person name="Wu L."/>
            <person name="Ma J."/>
        </authorList>
    </citation>
    <scope>NUCLEOTIDE SEQUENCE [LARGE SCALE GENOMIC DNA]</scope>
    <source>
        <strain evidence="1 2">PSR21</strain>
    </source>
</reference>
<evidence type="ECO:0008006" key="3">
    <source>
        <dbReference type="Google" id="ProtNLM"/>
    </source>
</evidence>
<name>A0ABD6A993_9EURY</name>
<keyword evidence="2" id="KW-1185">Reference proteome</keyword>
<dbReference type="RefSeq" id="WP_276303992.1">
    <property type="nucleotide sequence ID" value="NZ_CP119992.1"/>
</dbReference>
<accession>A0ABD6A993</accession>
<comment type="caution">
    <text evidence="1">The sequence shown here is derived from an EMBL/GenBank/DDBJ whole genome shotgun (WGS) entry which is preliminary data.</text>
</comment>
<dbReference type="EMBL" id="JBHTBF010000002">
    <property type="protein sequence ID" value="MFC7316745.1"/>
    <property type="molecule type" value="Genomic_DNA"/>
</dbReference>
<dbReference type="Pfam" id="PF24109">
    <property type="entry name" value="DUF7384"/>
    <property type="match status" value="1"/>
</dbReference>
<protein>
    <recommendedName>
        <fullName evidence="3">PIN domain-containing protein</fullName>
    </recommendedName>
</protein>
<evidence type="ECO:0000313" key="1">
    <source>
        <dbReference type="EMBL" id="MFC7316745.1"/>
    </source>
</evidence>
<dbReference type="Proteomes" id="UP001596547">
    <property type="component" value="Unassembled WGS sequence"/>
</dbReference>
<dbReference type="InterPro" id="IPR055808">
    <property type="entry name" value="DUF7384"/>
</dbReference>
<gene>
    <name evidence="1" type="ORF">ACFQPE_08065</name>
</gene>
<dbReference type="AlphaFoldDB" id="A0ABD6A993"/>